<sequence>MTNSLTTEPLLTAEDLYGLPDDDQSYELVEGRLVVSEPPGMWHGALVMRIGTRLTAFVDANSLGLVVAESGYVLSRRPDTVRGPDVSFIRTDRLPARAVAHRFYEGAPDLAIEIVSPGDRAGELAHKVQGYLRAGTRAVWVVYPDTRSIVAHTPDGLARLHGPDDAIDGGDVLPGFTAPVAELLPE</sequence>
<dbReference type="Pfam" id="PF05685">
    <property type="entry name" value="Uma2"/>
    <property type="match status" value="1"/>
</dbReference>
<accession>A0AA37Q648</accession>
<dbReference type="InterPro" id="IPR012296">
    <property type="entry name" value="Nuclease_put_TT1808"/>
</dbReference>
<protein>
    <recommendedName>
        <fullName evidence="1">Putative restriction endonuclease domain-containing protein</fullName>
    </recommendedName>
</protein>
<evidence type="ECO:0000313" key="3">
    <source>
        <dbReference type="Proteomes" id="UP001161325"/>
    </source>
</evidence>
<dbReference type="SUPFAM" id="SSF52980">
    <property type="entry name" value="Restriction endonuclease-like"/>
    <property type="match status" value="1"/>
</dbReference>
<dbReference type="PANTHER" id="PTHR34107:SF1">
    <property type="entry name" value="SLL0198 PROTEIN"/>
    <property type="match status" value="1"/>
</dbReference>
<dbReference type="InterPro" id="IPR008538">
    <property type="entry name" value="Uma2"/>
</dbReference>
<dbReference type="Proteomes" id="UP001161325">
    <property type="component" value="Unassembled WGS sequence"/>
</dbReference>
<dbReference type="RefSeq" id="WP_284348886.1">
    <property type="nucleotide sequence ID" value="NZ_BRXS01000002.1"/>
</dbReference>
<feature type="domain" description="Putative restriction endonuclease" evidence="1">
    <location>
        <begin position="14"/>
        <end position="181"/>
    </location>
</feature>
<evidence type="ECO:0000313" key="2">
    <source>
        <dbReference type="EMBL" id="GLC24437.1"/>
    </source>
</evidence>
<organism evidence="2 3">
    <name type="scientific">Roseisolibacter agri</name>
    <dbReference type="NCBI Taxonomy" id="2014610"/>
    <lineage>
        <taxon>Bacteria</taxon>
        <taxon>Pseudomonadati</taxon>
        <taxon>Gemmatimonadota</taxon>
        <taxon>Gemmatimonadia</taxon>
        <taxon>Gemmatimonadales</taxon>
        <taxon>Gemmatimonadaceae</taxon>
        <taxon>Roseisolibacter</taxon>
    </lineage>
</organism>
<gene>
    <name evidence="2" type="ORF">rosag_09500</name>
</gene>
<reference evidence="2" key="1">
    <citation type="submission" date="2022-08" db="EMBL/GenBank/DDBJ databases">
        <title>Draft genome sequencing of Roseisolibacter agri AW1220.</title>
        <authorList>
            <person name="Tobiishi Y."/>
            <person name="Tonouchi A."/>
        </authorList>
    </citation>
    <scope>NUCLEOTIDE SEQUENCE</scope>
    <source>
        <strain evidence="2">AW1220</strain>
    </source>
</reference>
<comment type="caution">
    <text evidence="2">The sequence shown here is derived from an EMBL/GenBank/DDBJ whole genome shotgun (WGS) entry which is preliminary data.</text>
</comment>
<dbReference type="Gene3D" id="3.90.1570.10">
    <property type="entry name" value="tt1808, chain A"/>
    <property type="match status" value="1"/>
</dbReference>
<dbReference type="AlphaFoldDB" id="A0AA37Q648"/>
<evidence type="ECO:0000259" key="1">
    <source>
        <dbReference type="Pfam" id="PF05685"/>
    </source>
</evidence>
<dbReference type="CDD" id="cd06260">
    <property type="entry name" value="DUF820-like"/>
    <property type="match status" value="1"/>
</dbReference>
<dbReference type="InterPro" id="IPR011335">
    <property type="entry name" value="Restrct_endonuc-II-like"/>
</dbReference>
<keyword evidence="3" id="KW-1185">Reference proteome</keyword>
<proteinExistence type="predicted"/>
<name>A0AA37Q648_9BACT</name>
<dbReference type="EMBL" id="BRXS01000002">
    <property type="protein sequence ID" value="GLC24437.1"/>
    <property type="molecule type" value="Genomic_DNA"/>
</dbReference>
<dbReference type="PANTHER" id="PTHR34107">
    <property type="entry name" value="SLL0198 PROTEIN-RELATED"/>
    <property type="match status" value="1"/>
</dbReference>